<keyword evidence="2" id="KW-1185">Reference proteome</keyword>
<dbReference type="OrthoDB" id="8057024at2759"/>
<dbReference type="InterPro" id="IPR008042">
    <property type="entry name" value="Retrotrans_Pao"/>
</dbReference>
<dbReference type="PANTHER" id="PTHR47331:SF1">
    <property type="entry name" value="GAG-LIKE PROTEIN"/>
    <property type="match status" value="1"/>
</dbReference>
<dbReference type="Pfam" id="PF05380">
    <property type="entry name" value="Peptidase_A17"/>
    <property type="match status" value="1"/>
</dbReference>
<organism evidence="1 2">
    <name type="scientific">Lasius niger</name>
    <name type="common">Black garden ant</name>
    <dbReference type="NCBI Taxonomy" id="67767"/>
    <lineage>
        <taxon>Eukaryota</taxon>
        <taxon>Metazoa</taxon>
        <taxon>Ecdysozoa</taxon>
        <taxon>Arthropoda</taxon>
        <taxon>Hexapoda</taxon>
        <taxon>Insecta</taxon>
        <taxon>Pterygota</taxon>
        <taxon>Neoptera</taxon>
        <taxon>Endopterygota</taxon>
        <taxon>Hymenoptera</taxon>
        <taxon>Apocrita</taxon>
        <taxon>Aculeata</taxon>
        <taxon>Formicoidea</taxon>
        <taxon>Formicidae</taxon>
        <taxon>Formicinae</taxon>
        <taxon>Lasius</taxon>
        <taxon>Lasius</taxon>
    </lineage>
</organism>
<dbReference type="EMBL" id="LBMM01012568">
    <property type="protein sequence ID" value="KMQ86145.1"/>
    <property type="molecule type" value="Genomic_DNA"/>
</dbReference>
<sequence>MAKSKVAPIKQVSLPRLKLCAALLLARLVKYATNVLDLKKTQKFLWTDSTVTLHWIQGHPSKWKTYVANRVAEIQLLTPEARWSHLPGRDNPADCASRGLSPGELLQYKLWWDGPALLHERQPSGGTTSNEPPTECSMEQRAHAMTNTTPGTTEEHPLLKTFSDLHKLLRVTAWCRRWLLTARASRTRKHSRNENRCFTPLTVTELEEAEKLWIRQVQAVNYKGELACVTSKTPLNKKVHSRP</sequence>
<gene>
    <name evidence="1" type="ORF">RF55_14971</name>
</gene>
<dbReference type="AlphaFoldDB" id="A0A0J7N0I2"/>
<protein>
    <submittedName>
        <fullName evidence="1">Integrase core domain protein</fullName>
    </submittedName>
</protein>
<dbReference type="Proteomes" id="UP000036403">
    <property type="component" value="Unassembled WGS sequence"/>
</dbReference>
<proteinExistence type="predicted"/>
<dbReference type="PANTHER" id="PTHR47331">
    <property type="entry name" value="PHD-TYPE DOMAIN-CONTAINING PROTEIN"/>
    <property type="match status" value="1"/>
</dbReference>
<dbReference type="STRING" id="67767.A0A0J7N0I2"/>
<comment type="caution">
    <text evidence="1">The sequence shown here is derived from an EMBL/GenBank/DDBJ whole genome shotgun (WGS) entry which is preliminary data.</text>
</comment>
<accession>A0A0J7N0I2</accession>
<dbReference type="PaxDb" id="67767-A0A0J7N0I2"/>
<evidence type="ECO:0000313" key="2">
    <source>
        <dbReference type="Proteomes" id="UP000036403"/>
    </source>
</evidence>
<reference evidence="1 2" key="1">
    <citation type="submission" date="2015-04" db="EMBL/GenBank/DDBJ databases">
        <title>Lasius niger genome sequencing.</title>
        <authorList>
            <person name="Konorov E.A."/>
            <person name="Nikitin M.A."/>
            <person name="Kirill M.V."/>
            <person name="Chang P."/>
        </authorList>
    </citation>
    <scope>NUCLEOTIDE SEQUENCE [LARGE SCALE GENOMIC DNA]</scope>
    <source>
        <tissue evidence="1">Whole</tissue>
    </source>
</reference>
<name>A0A0J7N0I2_LASNI</name>
<evidence type="ECO:0000313" key="1">
    <source>
        <dbReference type="EMBL" id="KMQ86145.1"/>
    </source>
</evidence>